<dbReference type="Gene3D" id="3.40.1190.20">
    <property type="match status" value="1"/>
</dbReference>
<organism evidence="8 9">
    <name type="scientific">Chrysophaeum taylorii</name>
    <dbReference type="NCBI Taxonomy" id="2483200"/>
    <lineage>
        <taxon>Eukaryota</taxon>
        <taxon>Sar</taxon>
        <taxon>Stramenopiles</taxon>
        <taxon>Ochrophyta</taxon>
        <taxon>Pelagophyceae</taxon>
        <taxon>Pelagomonadales</taxon>
        <taxon>Pelagomonadaceae</taxon>
        <taxon>Chrysophaeum</taxon>
    </lineage>
</organism>
<accession>A0AAD7U5T0</accession>
<dbReference type="NCBIfam" id="TIGR00687">
    <property type="entry name" value="pyridox_kin"/>
    <property type="match status" value="1"/>
</dbReference>
<dbReference type="InterPro" id="IPR013749">
    <property type="entry name" value="PM/HMP-P_kinase-1"/>
</dbReference>
<name>A0AAD7U5T0_9STRA</name>
<dbReference type="GO" id="GO:0009443">
    <property type="term" value="P:pyridoxal 5'-phosphate salvage"/>
    <property type="evidence" value="ECO:0007669"/>
    <property type="project" value="InterPro"/>
</dbReference>
<evidence type="ECO:0000256" key="2">
    <source>
        <dbReference type="ARBA" id="ARBA00012104"/>
    </source>
</evidence>
<dbReference type="InterPro" id="IPR029056">
    <property type="entry name" value="Ribokinase-like"/>
</dbReference>
<dbReference type="Proteomes" id="UP001230188">
    <property type="component" value="Unassembled WGS sequence"/>
</dbReference>
<evidence type="ECO:0000313" key="8">
    <source>
        <dbReference type="EMBL" id="KAJ8598775.1"/>
    </source>
</evidence>
<protein>
    <recommendedName>
        <fullName evidence="2">pyridoxal kinase</fullName>
        <ecNumber evidence="2">2.7.1.35</ecNumber>
    </recommendedName>
</protein>
<reference evidence="8" key="1">
    <citation type="submission" date="2023-01" db="EMBL/GenBank/DDBJ databases">
        <title>Metagenome sequencing of chrysophaentin producing Chrysophaeum taylorii.</title>
        <authorList>
            <person name="Davison J."/>
            <person name="Bewley C."/>
        </authorList>
    </citation>
    <scope>NUCLEOTIDE SEQUENCE</scope>
    <source>
        <strain evidence="8">NIES-1699</strain>
    </source>
</reference>
<dbReference type="EC" id="2.7.1.35" evidence="2"/>
<dbReference type="GO" id="GO:0008478">
    <property type="term" value="F:pyridoxal kinase activity"/>
    <property type="evidence" value="ECO:0007669"/>
    <property type="project" value="UniProtKB-EC"/>
</dbReference>
<evidence type="ECO:0000256" key="6">
    <source>
        <dbReference type="ARBA" id="ARBA00022840"/>
    </source>
</evidence>
<dbReference type="SUPFAM" id="SSF53613">
    <property type="entry name" value="Ribokinase-like"/>
    <property type="match status" value="1"/>
</dbReference>
<dbReference type="GO" id="GO:0005829">
    <property type="term" value="C:cytosol"/>
    <property type="evidence" value="ECO:0007669"/>
    <property type="project" value="TreeGrafter"/>
</dbReference>
<comment type="caution">
    <text evidence="8">The sequence shown here is derived from an EMBL/GenBank/DDBJ whole genome shotgun (WGS) entry which is preliminary data.</text>
</comment>
<evidence type="ECO:0000256" key="4">
    <source>
        <dbReference type="ARBA" id="ARBA00022741"/>
    </source>
</evidence>
<keyword evidence="9" id="KW-1185">Reference proteome</keyword>
<proteinExistence type="inferred from homology"/>
<dbReference type="Pfam" id="PF08543">
    <property type="entry name" value="Phos_pyr_kin"/>
    <property type="match status" value="1"/>
</dbReference>
<dbReference type="GO" id="GO:0005524">
    <property type="term" value="F:ATP binding"/>
    <property type="evidence" value="ECO:0007669"/>
    <property type="project" value="UniProtKB-KW"/>
</dbReference>
<evidence type="ECO:0000313" key="9">
    <source>
        <dbReference type="Proteomes" id="UP001230188"/>
    </source>
</evidence>
<dbReference type="AlphaFoldDB" id="A0AAD7U5T0"/>
<keyword evidence="3" id="KW-0808">Transferase</keyword>
<dbReference type="EMBL" id="JAQMWT010000651">
    <property type="protein sequence ID" value="KAJ8598775.1"/>
    <property type="molecule type" value="Genomic_DNA"/>
</dbReference>
<dbReference type="CDD" id="cd01173">
    <property type="entry name" value="pyridoxal_pyridoxamine_kinase"/>
    <property type="match status" value="1"/>
</dbReference>
<dbReference type="PANTHER" id="PTHR10534">
    <property type="entry name" value="PYRIDOXAL KINASE"/>
    <property type="match status" value="1"/>
</dbReference>
<sequence>MSWWRKIQIVRKWKRSLAMKRVLSVQSHVVHGYVGNKCAVFPLQLLGYEVDAINSVQFCCHTGYPRFSGTVLGGPQLDELVDGLEANELLGRGSRTTYSHLLTGYIGSSTFLRSVLRLLSKLREQGEGLWYVCDPVLGDNGKLYVPPELVEIYRSEVLPMASVATPNQFEIEILTGVKIESEADAARACEALHALGVPVVVVTTLDYARDRGVVLMMLSERSNQHLVEIPLLQASFTGSGDLTSALLLAWMHEHKDDLPLALEKTAATVYGVLEATTKNVAERVYGDLVVPPELDIIGSKTIIEHPPLLEKKNSAPRFPAVRANFNHDVVLVAFRLRGAKSSEGLSELLGWLDARNVPSTFVDDAPDDHSSPDVAAFANALAALPASGGRLLYVTDDEEAASRAGDDPRCVPVVVVRGTTALQTVPSLSAIRRFFPRALQ</sequence>
<dbReference type="InterPro" id="IPR004625">
    <property type="entry name" value="PyrdxlKinase"/>
</dbReference>
<feature type="domain" description="Pyridoxamine kinase/Phosphomethylpyrimidine kinase" evidence="7">
    <location>
        <begin position="104"/>
        <end position="276"/>
    </location>
</feature>
<dbReference type="PANTHER" id="PTHR10534:SF2">
    <property type="entry name" value="PYRIDOXAL KINASE"/>
    <property type="match status" value="1"/>
</dbReference>
<evidence type="ECO:0000259" key="7">
    <source>
        <dbReference type="Pfam" id="PF08543"/>
    </source>
</evidence>
<keyword evidence="6" id="KW-0067">ATP-binding</keyword>
<evidence type="ECO:0000256" key="3">
    <source>
        <dbReference type="ARBA" id="ARBA00022679"/>
    </source>
</evidence>
<evidence type="ECO:0000256" key="1">
    <source>
        <dbReference type="ARBA" id="ARBA00008805"/>
    </source>
</evidence>
<keyword evidence="4" id="KW-0547">Nucleotide-binding</keyword>
<gene>
    <name evidence="8" type="ORF">CTAYLR_009872</name>
</gene>
<evidence type="ECO:0000256" key="5">
    <source>
        <dbReference type="ARBA" id="ARBA00022777"/>
    </source>
</evidence>
<keyword evidence="5" id="KW-0418">Kinase</keyword>
<comment type="similarity">
    <text evidence="1">Belongs to the pyridoxine kinase family.</text>
</comment>